<dbReference type="InterPro" id="IPR003004">
    <property type="entry name" value="GspF/PilC"/>
</dbReference>
<dbReference type="PANTHER" id="PTHR30012">
    <property type="entry name" value="GENERAL SECRETION PATHWAY PROTEIN"/>
    <property type="match status" value="1"/>
</dbReference>
<comment type="subcellular location">
    <subcellularLocation>
        <location evidence="1">Cell membrane</location>
        <topology evidence="1">Multi-pass membrane protein</topology>
    </subcellularLocation>
</comment>
<feature type="domain" description="Type II secretion system protein GspF" evidence="8">
    <location>
        <begin position="239"/>
        <end position="354"/>
    </location>
</feature>
<proteinExistence type="inferred from homology"/>
<evidence type="ECO:0000313" key="12">
    <source>
        <dbReference type="Proteomes" id="UP000254647"/>
    </source>
</evidence>
<comment type="similarity">
    <text evidence="2">Belongs to the GSP F family.</text>
</comment>
<dbReference type="Pfam" id="PF00482">
    <property type="entry name" value="T2SSF"/>
    <property type="match status" value="1"/>
</dbReference>
<dbReference type="Proteomes" id="UP000254647">
    <property type="component" value="Unassembled WGS sequence"/>
</dbReference>
<keyword evidence="5 7" id="KW-1133">Transmembrane helix</keyword>
<dbReference type="PANTHER" id="PTHR30012:SF0">
    <property type="entry name" value="TYPE II SECRETION SYSTEM PROTEIN F-RELATED"/>
    <property type="match status" value="1"/>
</dbReference>
<evidence type="ECO:0000256" key="1">
    <source>
        <dbReference type="ARBA" id="ARBA00004651"/>
    </source>
</evidence>
<evidence type="ECO:0000313" key="11">
    <source>
        <dbReference type="Proteomes" id="UP000254174"/>
    </source>
</evidence>
<evidence type="ECO:0000256" key="3">
    <source>
        <dbReference type="ARBA" id="ARBA00022475"/>
    </source>
</evidence>
<evidence type="ECO:0000256" key="6">
    <source>
        <dbReference type="ARBA" id="ARBA00023136"/>
    </source>
</evidence>
<protein>
    <submittedName>
        <fullName evidence="10">Membrane protein</fullName>
    </submittedName>
</protein>
<evidence type="ECO:0000256" key="4">
    <source>
        <dbReference type="ARBA" id="ARBA00022692"/>
    </source>
</evidence>
<evidence type="ECO:0000259" key="8">
    <source>
        <dbReference type="Pfam" id="PF00482"/>
    </source>
</evidence>
<dbReference type="InterPro" id="IPR018076">
    <property type="entry name" value="T2SS_GspF_dom"/>
</dbReference>
<sequence>MNFLEKLNNTELDLSAFNYWIAKKTFSLNRSSFYESLGGMIRDGTPSLRALEFLCEIETDFGAKKGTSGIYFLAQECIASLKSTGMLSGALTTWIPPEEAGLIRNAEERGYIDEALFQVAKTVKGRKEMMTSLIVVCLYPLFLFALCVVNMYNAHHRIVPIISAFASEERWSTQMYLLASMSAFVIDYGLWLSVGFIALIILIQFSFSRYTGPGRSILDKIPPWSMYQTFHGVNYLFCISSMLQINIPLSQALERIEKNAENNKWLKERINTIKRHVLSGQNLATAMKNSGHDFPSKLCINKLLLNSERTDSISEMSGYASQWLEDAKKSVKKTGIIITSVIGGFVFFFIINMIGAIYSISDLLKQ</sequence>
<keyword evidence="3" id="KW-1003">Cell membrane</keyword>
<keyword evidence="4 7" id="KW-0812">Transmembrane</keyword>
<name>A0A2X1NJQ6_ECOLX</name>
<dbReference type="InterPro" id="IPR042094">
    <property type="entry name" value="T2SS_GspF_sf"/>
</dbReference>
<gene>
    <name evidence="9" type="ORF">NCTC10767_05833</name>
    <name evidence="10" type="ORF">NCTC7922_00112</name>
</gene>
<dbReference type="Gene3D" id="1.20.81.30">
    <property type="entry name" value="Type II secretion system (T2SS), domain F"/>
    <property type="match status" value="2"/>
</dbReference>
<reference evidence="11 12" key="1">
    <citation type="submission" date="2018-06" db="EMBL/GenBank/DDBJ databases">
        <authorList>
            <consortium name="Pathogen Informatics"/>
            <person name="Doyle S."/>
        </authorList>
    </citation>
    <scope>NUCLEOTIDE SEQUENCE [LARGE SCALE GENOMIC DNA]</scope>
    <source>
        <strain evidence="9 12">NCTC10767</strain>
        <strain evidence="10 11">NCTC7922</strain>
    </source>
</reference>
<feature type="transmembrane region" description="Helical" evidence="7">
    <location>
        <begin position="133"/>
        <end position="155"/>
    </location>
</feature>
<evidence type="ECO:0000256" key="2">
    <source>
        <dbReference type="ARBA" id="ARBA00005745"/>
    </source>
</evidence>
<accession>A0A2X1NJQ6</accession>
<dbReference type="RefSeq" id="WP_032285162.1">
    <property type="nucleotide sequence ID" value="NZ_JACYKZ010000029.1"/>
</dbReference>
<evidence type="ECO:0000256" key="5">
    <source>
        <dbReference type="ARBA" id="ARBA00022989"/>
    </source>
</evidence>
<dbReference type="Proteomes" id="UP000254174">
    <property type="component" value="Unassembled WGS sequence"/>
</dbReference>
<evidence type="ECO:0000313" key="9">
    <source>
        <dbReference type="EMBL" id="STG16529.1"/>
    </source>
</evidence>
<evidence type="ECO:0000256" key="7">
    <source>
        <dbReference type="SAM" id="Phobius"/>
    </source>
</evidence>
<dbReference type="EMBL" id="UFXW01000007">
    <property type="protein sequence ID" value="STG16529.1"/>
    <property type="molecule type" value="Genomic_DNA"/>
</dbReference>
<feature type="transmembrane region" description="Helical" evidence="7">
    <location>
        <begin position="175"/>
        <end position="203"/>
    </location>
</feature>
<dbReference type="EMBL" id="UGFC01000002">
    <property type="protein sequence ID" value="STM08516.1"/>
    <property type="molecule type" value="Genomic_DNA"/>
</dbReference>
<dbReference type="GO" id="GO:0005886">
    <property type="term" value="C:plasma membrane"/>
    <property type="evidence" value="ECO:0007669"/>
    <property type="project" value="UniProtKB-SubCell"/>
</dbReference>
<organism evidence="10 11">
    <name type="scientific">Escherichia coli</name>
    <dbReference type="NCBI Taxonomy" id="562"/>
    <lineage>
        <taxon>Bacteria</taxon>
        <taxon>Pseudomonadati</taxon>
        <taxon>Pseudomonadota</taxon>
        <taxon>Gammaproteobacteria</taxon>
        <taxon>Enterobacterales</taxon>
        <taxon>Enterobacteriaceae</taxon>
        <taxon>Escherichia</taxon>
    </lineage>
</organism>
<feature type="transmembrane region" description="Helical" evidence="7">
    <location>
        <begin position="336"/>
        <end position="360"/>
    </location>
</feature>
<keyword evidence="6 7" id="KW-0472">Membrane</keyword>
<dbReference type="AlphaFoldDB" id="A0A2X1NJQ6"/>
<evidence type="ECO:0000313" key="10">
    <source>
        <dbReference type="EMBL" id="STM08516.1"/>
    </source>
</evidence>